<evidence type="ECO:0000313" key="9">
    <source>
        <dbReference type="Proteomes" id="UP001597413"/>
    </source>
</evidence>
<dbReference type="Gene3D" id="2.60.40.1930">
    <property type="match status" value="1"/>
</dbReference>
<keyword evidence="2 5" id="KW-0732">Signal</keyword>
<dbReference type="InterPro" id="IPR026284">
    <property type="entry name" value="A2MG_proteobact"/>
</dbReference>
<dbReference type="PIRSF" id="PIRSF038980">
    <property type="entry name" value="A2M_bac"/>
    <property type="match status" value="1"/>
</dbReference>
<dbReference type="EMBL" id="JBHUIX010000014">
    <property type="protein sequence ID" value="MFD2175554.1"/>
    <property type="molecule type" value="Genomic_DNA"/>
</dbReference>
<accession>A0ABW5ADE5</accession>
<feature type="domain" description="Alpha-2-macroglobulin bait region" evidence="6">
    <location>
        <begin position="948"/>
        <end position="1093"/>
    </location>
</feature>
<keyword evidence="9" id="KW-1185">Reference proteome</keyword>
<dbReference type="Pfam" id="PF07703">
    <property type="entry name" value="A2M_BRD"/>
    <property type="match status" value="1"/>
</dbReference>
<dbReference type="InterPro" id="IPR001599">
    <property type="entry name" value="Macroglobln_a2"/>
</dbReference>
<protein>
    <submittedName>
        <fullName evidence="8">MG2 domain-containing protein</fullName>
    </submittedName>
</protein>
<dbReference type="Pfam" id="PF21142">
    <property type="entry name" value="A2M_bMG2"/>
    <property type="match status" value="1"/>
</dbReference>
<dbReference type="InterPro" id="IPR047565">
    <property type="entry name" value="Alpha-macroglob_thiol-ester_cl"/>
</dbReference>
<feature type="signal peptide" evidence="5">
    <location>
        <begin position="1"/>
        <end position="22"/>
    </location>
</feature>
<dbReference type="Pfam" id="PF00207">
    <property type="entry name" value="A2M"/>
    <property type="match status" value="1"/>
</dbReference>
<dbReference type="InterPro" id="IPR011625">
    <property type="entry name" value="A2M_N_BRD"/>
</dbReference>
<dbReference type="CDD" id="cd01100">
    <property type="entry name" value="APPLE_Factor_XI_like"/>
    <property type="match status" value="1"/>
</dbReference>
<dbReference type="Proteomes" id="UP001597413">
    <property type="component" value="Unassembled WGS sequence"/>
</dbReference>
<evidence type="ECO:0000256" key="3">
    <source>
        <dbReference type="ARBA" id="ARBA00022737"/>
    </source>
</evidence>
<comment type="similarity">
    <text evidence="1">Belongs to the protease inhibitor I39 (alpha-2-macroglobulin) family. Bacterial alpha-2-macroglobulin subfamily.</text>
</comment>
<dbReference type="Pfam" id="PF11974">
    <property type="entry name" value="bMG3"/>
    <property type="match status" value="1"/>
</dbReference>
<evidence type="ECO:0000256" key="1">
    <source>
        <dbReference type="ARBA" id="ARBA00010556"/>
    </source>
</evidence>
<dbReference type="InterPro" id="IPR008930">
    <property type="entry name" value="Terpenoid_cyclase/PrenylTrfase"/>
</dbReference>
<evidence type="ECO:0000259" key="7">
    <source>
        <dbReference type="SMART" id="SM01360"/>
    </source>
</evidence>
<evidence type="ECO:0000256" key="4">
    <source>
        <dbReference type="ARBA" id="ARBA00023157"/>
    </source>
</evidence>
<evidence type="ECO:0000256" key="5">
    <source>
        <dbReference type="SAM" id="SignalP"/>
    </source>
</evidence>
<dbReference type="SMART" id="SM01359">
    <property type="entry name" value="A2M_N_2"/>
    <property type="match status" value="1"/>
</dbReference>
<dbReference type="Pfam" id="PF00024">
    <property type="entry name" value="PAN_1"/>
    <property type="match status" value="1"/>
</dbReference>
<dbReference type="InterPro" id="IPR041246">
    <property type="entry name" value="Bact_MG10"/>
</dbReference>
<name>A0ABW5ADE5_9RHOB</name>
<dbReference type="Gene3D" id="3.50.4.10">
    <property type="entry name" value="Hepatocyte Growth Factor"/>
    <property type="match status" value="1"/>
</dbReference>
<feature type="domain" description="Alpha-2-macroglobulin" evidence="7">
    <location>
        <begin position="1155"/>
        <end position="1244"/>
    </location>
</feature>
<dbReference type="SMART" id="SM01419">
    <property type="entry name" value="Thiol-ester_cl"/>
    <property type="match status" value="1"/>
</dbReference>
<dbReference type="SMART" id="SM01360">
    <property type="entry name" value="A2M"/>
    <property type="match status" value="1"/>
</dbReference>
<dbReference type="InterPro" id="IPR000177">
    <property type="entry name" value="Apple"/>
</dbReference>
<dbReference type="InterPro" id="IPR041462">
    <property type="entry name" value="Bact_A2M_MG6"/>
</dbReference>
<comment type="caution">
    <text evidence="8">The sequence shown here is derived from an EMBL/GenBank/DDBJ whole genome shotgun (WGS) entry which is preliminary data.</text>
</comment>
<dbReference type="Pfam" id="PF17973">
    <property type="entry name" value="bMG10"/>
    <property type="match status" value="1"/>
</dbReference>
<dbReference type="Gene3D" id="1.50.10.20">
    <property type="match status" value="1"/>
</dbReference>
<feature type="chain" id="PRO_5046361912" evidence="5">
    <location>
        <begin position="23"/>
        <end position="1814"/>
    </location>
</feature>
<dbReference type="InterPro" id="IPR049120">
    <property type="entry name" value="A2M_bMG2"/>
</dbReference>
<proteinExistence type="inferred from homology"/>
<dbReference type="InterPro" id="IPR021868">
    <property type="entry name" value="Alpha_2_Macroglob_MG3"/>
</dbReference>
<dbReference type="PANTHER" id="PTHR40094:SF1">
    <property type="entry name" value="UBIQUITIN DOMAIN-CONTAINING PROTEIN"/>
    <property type="match status" value="1"/>
</dbReference>
<keyword evidence="4" id="KW-1015">Disulfide bond</keyword>
<sequence>MHLPKAFLAVSFSILAALPVLAEGTPLIPPKRLSIAEGMDLAGRDLAQIFDTTLEGCEAACLQDPGCEAITFNARNNSCFPKADISGMTPYQGAFSGMVVRAAKGAEARAQARAADLGFLQEGALAEASELATAMGRQHMTNFASEAELRGALSAARAQGDRARMRGLTGALIVLTDAPDLWTDYAAQGLGESNSSTLARHVSAAVNGYLRAANPAERAQALLVMAQLLEKAERSREMLGALRFAATLSPRGDIADALKDAEGKYGFRISEHTVEADSASPRICANFNEDLAKTGVDYTSFVQLPAPGLTVEAEGSQLCIGGLTHGTRYTLTFRKGLPDGAGDTLAKDTAITAYVRDRALSVSFPGRAYILPRGADNGVPVESVNLETLDLKILRVSDRNLIETIRNGYFASSLDSWSLGNLADEMAEEVWHGTAEVKREVNRDVTTRLPVQDVTGPLGAGVYVLVARVPGADEWEKPPAAQWFAISDLGMTSFSGTDGLTVAVRGLSDAAAVAGAEVELVSKANSVLATVTTNADGVAHFDAALTAGAGNAAPGLVSVRRGDDLAFLSLSDAEFDLSDRGVAGLPPAPAIDVFLTTDRGAYRVGETVNATLLARDATATALPGLPLTAVLMRPDGVEYSRLLATVAGDGGQTVALPIGAQAPRGTWRLDVFADPKAQPLASTKILVEDFLPERIDFDLSLPDGVLAGGDLPQVGLDARYLFGAPGAGLATEGDLTMKAAEDLPGFAGYRFGRHDETYETTWGTIEPAETDETGHAEIWAEIPDDGFEQGRPLQATFTLRVREGSGRPVERSISRLVMPPEPVVGIKPLFADDSLAEGAQAQFQIVAIDAGLKPVAQPLHWVVNRVETRYQWYAMDGYWNWEPMTRRSRVAEGSGATGTLEPMQIAAKVGWGDYELVIQNGEGVTVASYGFDAGWYAPADVLESPDRLQLALDKPDYKAGESAQLRIVAPTKGVALVSVLSNRLISLKAVDVTAGENKIALPVTEEWGAGAYVTASVLRPLGDPAPDRAPDRALGLAYAKVDPGAHALRARFDVPAASDPRAALPVALKVDGISPGETVHATIAAVDLGILNLTAFKAPDPQAHYFGQRRLGVGLRDIYGRLIDGRAGEAGVIRSGGDGEPQMSMQAPPPTEELVAYFSGALTADENGVIHTSFDMPAFNGTVRLSAVVWSKTGVGQASADVLVRDPVVVTASLPRFLAPGDRSRLLLEIVHATGPAGRMGLDVTSAGLTLGATPSGLDLAERGKAALEVPLTAPMAEGVQQIRVALTTPDGRLLEKTVKVTVENLSPEVARQSRFDLAAGSNFTFDANVFAGFLPGSASATLAAGPLASFDTPALLAALDRYPYGCTEQVTSKAMPLLYLSSVAETMGLASPADLGDRIDTAIRKVLTNQDASGAFGLWQAEAGDGWLDAYVTDFLSRARKEGHPVPDAAFRNALDNLRNQVNYAPDFDASSNGGGKVLAYQLMVLAREGAAAVGDLRYYADVKGDDFATPLAAAQLGAALASYGDQTRADAMFARAGRLIREGVTEKPLWRDDYGTALRDSAAVLALASEAGSQAVNMETVGASVTGRLGQVPLSTQEASWTLLAAHALIDRPGMEGLTVDGAPVTGPLVKVIDAETAGRSLVIGNSGAKPATLTLTTVGVPEVAEPAGGKGWAINRRYYTLEGKPVDVAHVAQGTRLVTVLEVTPQGRQEGRLMVSDPLPAGFEIDNPNLIRGGDVAALDWLDVLDEPRMTEFRQEEFRAAVDWQSKDAFRLAYIVRAVSPGQFLHPAASVEDMYRPEMRAHGATGTVLIE</sequence>
<reference evidence="9" key="1">
    <citation type="journal article" date="2019" name="Int. J. Syst. Evol. Microbiol.">
        <title>The Global Catalogue of Microorganisms (GCM) 10K type strain sequencing project: providing services to taxonomists for standard genome sequencing and annotation.</title>
        <authorList>
            <consortium name="The Broad Institute Genomics Platform"/>
            <consortium name="The Broad Institute Genome Sequencing Center for Infectious Disease"/>
            <person name="Wu L."/>
            <person name="Ma J."/>
        </authorList>
    </citation>
    <scope>NUCLEOTIDE SEQUENCE [LARGE SCALE GENOMIC DNA]</scope>
    <source>
        <strain evidence="9">CCUG 55131</strain>
    </source>
</reference>
<evidence type="ECO:0000256" key="2">
    <source>
        <dbReference type="ARBA" id="ARBA00022729"/>
    </source>
</evidence>
<dbReference type="CDD" id="cd02891">
    <property type="entry name" value="A2M_like"/>
    <property type="match status" value="1"/>
</dbReference>
<keyword evidence="3" id="KW-0677">Repeat</keyword>
<dbReference type="Pfam" id="PF01835">
    <property type="entry name" value="MG2"/>
    <property type="match status" value="1"/>
</dbReference>
<organism evidence="8 9">
    <name type="scientific">Rhodobacter lacus</name>
    <dbReference type="NCBI Taxonomy" id="1641972"/>
    <lineage>
        <taxon>Bacteria</taxon>
        <taxon>Pseudomonadati</taxon>
        <taxon>Pseudomonadota</taxon>
        <taxon>Alphaproteobacteria</taxon>
        <taxon>Rhodobacterales</taxon>
        <taxon>Rhodobacter group</taxon>
        <taxon>Rhodobacter</taxon>
    </lineage>
</organism>
<dbReference type="Pfam" id="PF17962">
    <property type="entry name" value="bMG6"/>
    <property type="match status" value="1"/>
</dbReference>
<dbReference type="RefSeq" id="WP_377392605.1">
    <property type="nucleotide sequence ID" value="NZ_JBHUIX010000014.1"/>
</dbReference>
<evidence type="ECO:0000313" key="8">
    <source>
        <dbReference type="EMBL" id="MFD2175554.1"/>
    </source>
</evidence>
<evidence type="ECO:0000259" key="6">
    <source>
        <dbReference type="SMART" id="SM01359"/>
    </source>
</evidence>
<dbReference type="InterPro" id="IPR051802">
    <property type="entry name" value="YfhM-like"/>
</dbReference>
<dbReference type="InterPro" id="IPR011626">
    <property type="entry name" value="Alpha-macroglobulin_TED"/>
</dbReference>
<dbReference type="PANTHER" id="PTHR40094">
    <property type="entry name" value="ALPHA-2-MACROGLOBULIN HOMOLOG"/>
    <property type="match status" value="1"/>
</dbReference>
<dbReference type="InterPro" id="IPR041203">
    <property type="entry name" value="Bact_A2M_MG5"/>
</dbReference>
<dbReference type="Pfam" id="PF17972">
    <property type="entry name" value="bMG5"/>
    <property type="match status" value="1"/>
</dbReference>
<gene>
    <name evidence="8" type="ORF">ACFSM0_15785</name>
</gene>
<dbReference type="SUPFAM" id="SSF48239">
    <property type="entry name" value="Terpenoid cyclases/Protein prenyltransferases"/>
    <property type="match status" value="1"/>
</dbReference>
<dbReference type="Pfam" id="PF07678">
    <property type="entry name" value="TED_complement"/>
    <property type="match status" value="1"/>
</dbReference>
<dbReference type="InterPro" id="IPR003609">
    <property type="entry name" value="Pan_app"/>
</dbReference>
<dbReference type="InterPro" id="IPR002890">
    <property type="entry name" value="MG2"/>
</dbReference>